<dbReference type="PROSITE" id="PS51178">
    <property type="entry name" value="PASTA"/>
    <property type="match status" value="1"/>
</dbReference>
<accession>A0A2R5EKJ2</accession>
<dbReference type="SUPFAM" id="SSF56519">
    <property type="entry name" value="Penicillin binding protein dimerisation domain"/>
    <property type="match status" value="1"/>
</dbReference>
<name>A0A2R5EKJ2_9BACL</name>
<evidence type="ECO:0000259" key="5">
    <source>
        <dbReference type="PROSITE" id="PS51178"/>
    </source>
</evidence>
<dbReference type="AlphaFoldDB" id="A0A2R5EKJ2"/>
<dbReference type="GO" id="GO:0071555">
    <property type="term" value="P:cell wall organization"/>
    <property type="evidence" value="ECO:0007669"/>
    <property type="project" value="TreeGrafter"/>
</dbReference>
<dbReference type="Pfam" id="PF03717">
    <property type="entry name" value="PBP_dimer"/>
    <property type="match status" value="1"/>
</dbReference>
<dbReference type="Proteomes" id="UP000245202">
    <property type="component" value="Unassembled WGS sequence"/>
</dbReference>
<feature type="domain" description="PASTA" evidence="5">
    <location>
        <begin position="585"/>
        <end position="645"/>
    </location>
</feature>
<dbReference type="InterPro" id="IPR005543">
    <property type="entry name" value="PASTA_dom"/>
</dbReference>
<comment type="caution">
    <text evidence="6">The sequence shown here is derived from an EMBL/GenBank/DDBJ whole genome shotgun (WGS) entry which is preliminary data.</text>
</comment>
<evidence type="ECO:0000256" key="1">
    <source>
        <dbReference type="ARBA" id="ARBA00004370"/>
    </source>
</evidence>
<keyword evidence="7" id="KW-1185">Reference proteome</keyword>
<dbReference type="PANTHER" id="PTHR30627">
    <property type="entry name" value="PEPTIDOGLYCAN D,D-TRANSPEPTIDASE"/>
    <property type="match status" value="1"/>
</dbReference>
<comment type="subcellular location">
    <subcellularLocation>
        <location evidence="1">Membrane</location>
    </subcellularLocation>
</comment>
<feature type="compositionally biased region" description="Acidic residues" evidence="4">
    <location>
        <begin position="720"/>
        <end position="739"/>
    </location>
</feature>
<dbReference type="GO" id="GO:0005886">
    <property type="term" value="C:plasma membrane"/>
    <property type="evidence" value="ECO:0007669"/>
    <property type="project" value="TreeGrafter"/>
</dbReference>
<reference evidence="6 7" key="1">
    <citation type="submission" date="2017-08" db="EMBL/GenBank/DDBJ databases">
        <title>Substantial Increase in Enzyme Production by Combined Drug-Resistance Mutations in Paenibacillus agaridevorans.</title>
        <authorList>
            <person name="Tanaka Y."/>
            <person name="Funane K."/>
            <person name="Hosaka T."/>
            <person name="Shiwa Y."/>
            <person name="Fujita N."/>
            <person name="Miyazaki T."/>
            <person name="Yoshikawa H."/>
            <person name="Murakami K."/>
            <person name="Kasahara K."/>
            <person name="Inaoka T."/>
            <person name="Hiraga Y."/>
            <person name="Ochi K."/>
        </authorList>
    </citation>
    <scope>NUCLEOTIDE SEQUENCE [LARGE SCALE GENOMIC DNA]</scope>
    <source>
        <strain evidence="6 7">T-3040</strain>
    </source>
</reference>
<organism evidence="6 7">
    <name type="scientific">Paenibacillus agaridevorans</name>
    <dbReference type="NCBI Taxonomy" id="171404"/>
    <lineage>
        <taxon>Bacteria</taxon>
        <taxon>Bacillati</taxon>
        <taxon>Bacillota</taxon>
        <taxon>Bacilli</taxon>
        <taxon>Bacillales</taxon>
        <taxon>Paenibacillaceae</taxon>
        <taxon>Paenibacillus</taxon>
    </lineage>
</organism>
<evidence type="ECO:0000256" key="3">
    <source>
        <dbReference type="ARBA" id="ARBA00023136"/>
    </source>
</evidence>
<evidence type="ECO:0000313" key="6">
    <source>
        <dbReference type="EMBL" id="GBG06149.1"/>
    </source>
</evidence>
<evidence type="ECO:0000313" key="7">
    <source>
        <dbReference type="Proteomes" id="UP000245202"/>
    </source>
</evidence>
<dbReference type="Gene3D" id="3.40.710.10">
    <property type="entry name" value="DD-peptidase/beta-lactamase superfamily"/>
    <property type="match status" value="1"/>
</dbReference>
<dbReference type="SUPFAM" id="SSF54184">
    <property type="entry name" value="Penicillin-binding protein 2x (pbp-2x), c-terminal domain"/>
    <property type="match status" value="2"/>
</dbReference>
<dbReference type="CDD" id="cd06576">
    <property type="entry name" value="PASTA_Pbp2x-like_1"/>
    <property type="match status" value="1"/>
</dbReference>
<dbReference type="InterPro" id="IPR005311">
    <property type="entry name" value="PBP_dimer"/>
</dbReference>
<dbReference type="InterPro" id="IPR001460">
    <property type="entry name" value="PCN-bd_Tpept"/>
</dbReference>
<gene>
    <name evidence="6" type="ORF">PAT3040_00655</name>
</gene>
<dbReference type="InterPro" id="IPR050515">
    <property type="entry name" value="Beta-lactam/transpept"/>
</dbReference>
<dbReference type="GO" id="GO:0008658">
    <property type="term" value="F:penicillin binding"/>
    <property type="evidence" value="ECO:0007669"/>
    <property type="project" value="InterPro"/>
</dbReference>
<dbReference type="Gene3D" id="3.90.1310.10">
    <property type="entry name" value="Penicillin-binding protein 2a (Domain 2)"/>
    <property type="match status" value="1"/>
</dbReference>
<comment type="similarity">
    <text evidence="2">Belongs to the transpeptidase family.</text>
</comment>
<dbReference type="Pfam" id="PF03793">
    <property type="entry name" value="PASTA"/>
    <property type="match status" value="1"/>
</dbReference>
<dbReference type="EMBL" id="BDQX01000036">
    <property type="protein sequence ID" value="GBG06149.1"/>
    <property type="molecule type" value="Genomic_DNA"/>
</dbReference>
<evidence type="ECO:0000256" key="2">
    <source>
        <dbReference type="ARBA" id="ARBA00007171"/>
    </source>
</evidence>
<dbReference type="SMART" id="SM00740">
    <property type="entry name" value="PASTA"/>
    <property type="match status" value="1"/>
</dbReference>
<dbReference type="Pfam" id="PF00905">
    <property type="entry name" value="Transpeptidase"/>
    <property type="match status" value="1"/>
</dbReference>
<dbReference type="PANTHER" id="PTHR30627:SF1">
    <property type="entry name" value="PEPTIDOGLYCAN D,D-TRANSPEPTIDASE FTSI"/>
    <property type="match status" value="1"/>
</dbReference>
<dbReference type="InterPro" id="IPR012338">
    <property type="entry name" value="Beta-lactam/transpept-like"/>
</dbReference>
<sequence>MTLLFFVLIGRIYMVQVVDGAMWYEEAKKRWSAADTMKAKRGEITDRDGNVLAMDTIAYNVSVDPQIINDADIAEEVIDGLHETLGIDKDELTKQVTAQKEDGTFYRSRELRKGGWLIDKPVADGVAAFRDELKGKLREDGKKLDTGIYMVETHKRFYPRSFLASQLVGYVSLDGENKTGVEAYFNDQLQGADGFIRYEKDGKRVQLSKGEVDFQAPKDGNNIKLTIDSDIQLYVVEALRDIVKKYSPKSATAIAADPDTMEILAMANMPEFDPNEYAKYDYANFYNHAVGSLYEPGSTFKIATLAAAVEEGVFNPDEIYQSGSIVVPGDPRPIREHNRRGWGKISFLDGLKYSSNVAFVKLGFEKLGGEKLRDYFTRFGFGQKTGIELTNELAGKIDLLGNRDIASASFGQGRVQVTAIQQVAAVAAVANGGKLMEPHIVKSITDPSTNTTTVTDPKFVRQVISEQTSKQVGEYLEQVVSDQDKGTGKNAYIEGYRVAGKTGTAQKVINGKYSDNKFMVSFIGYAPVENPKIVLYIMVDEPNNPLAGGGSVAAPAFREIVLKSLKKMGIAPDYNIESDEESDNKEAKIAVPKVQDLSVAQAKAELQGKGLSFEVVGGGDKVLKQIPAASSLIYPAQKVYIVTEKKDQLAVPDLTGVSLRDALELTSLIGARLVTEGTGYVVSQQVVEENGGRLVKVQLVPPEGAEGYDEALSASGGGGEESDTGEEGGESQSDDESDAGESGGSEDSTDADIEPPVGMQGGEN</sequence>
<evidence type="ECO:0000256" key="4">
    <source>
        <dbReference type="SAM" id="MobiDB-lite"/>
    </source>
</evidence>
<dbReference type="InterPro" id="IPR036138">
    <property type="entry name" value="PBP_dimer_sf"/>
</dbReference>
<feature type="region of interest" description="Disordered" evidence="4">
    <location>
        <begin position="707"/>
        <end position="764"/>
    </location>
</feature>
<dbReference type="SUPFAM" id="SSF56601">
    <property type="entry name" value="beta-lactamase/transpeptidase-like"/>
    <property type="match status" value="1"/>
</dbReference>
<keyword evidence="3" id="KW-0472">Membrane</keyword>
<proteinExistence type="inferred from homology"/>
<protein>
    <submittedName>
        <fullName evidence="6">Stage V sporulation protein D</fullName>
    </submittedName>
</protein>